<dbReference type="Pfam" id="PF01370">
    <property type="entry name" value="Epimerase"/>
    <property type="match status" value="1"/>
</dbReference>
<evidence type="ECO:0000313" key="2">
    <source>
        <dbReference type="EMBL" id="ALO25994.1"/>
    </source>
</evidence>
<organism evidence="2">
    <name type="scientific">Leptospira borgpetersenii serovar Ballum</name>
    <dbReference type="NCBI Taxonomy" id="280505"/>
    <lineage>
        <taxon>Bacteria</taxon>
        <taxon>Pseudomonadati</taxon>
        <taxon>Spirochaetota</taxon>
        <taxon>Spirochaetia</taxon>
        <taxon>Leptospirales</taxon>
        <taxon>Leptospiraceae</taxon>
        <taxon>Leptospira</taxon>
    </lineage>
</organism>
<dbReference type="AlphaFoldDB" id="A0A0E3B1X6"/>
<dbReference type="InterPro" id="IPR001509">
    <property type="entry name" value="Epimerase_deHydtase"/>
</dbReference>
<feature type="domain" description="NAD-dependent epimerase/dehydratase" evidence="1">
    <location>
        <begin position="6"/>
        <end position="240"/>
    </location>
</feature>
<dbReference type="GO" id="GO:0016853">
    <property type="term" value="F:isomerase activity"/>
    <property type="evidence" value="ECO:0007669"/>
    <property type="project" value="UniProtKB-KW"/>
</dbReference>
<dbReference type="Proteomes" id="UP000058857">
    <property type="component" value="Chromosome 1"/>
</dbReference>
<accession>A0A0E3B1X6</accession>
<dbReference type="GeneID" id="61174488"/>
<evidence type="ECO:0000313" key="3">
    <source>
        <dbReference type="Proteomes" id="UP000058857"/>
    </source>
</evidence>
<protein>
    <submittedName>
        <fullName evidence="2">3-beta hydroxysteroid dehydrogenase/isomerase family protein</fullName>
    </submittedName>
</protein>
<dbReference type="Gene3D" id="3.40.50.720">
    <property type="entry name" value="NAD(P)-binding Rossmann-like Domain"/>
    <property type="match status" value="1"/>
</dbReference>
<dbReference type="InterPro" id="IPR036291">
    <property type="entry name" value="NAD(P)-bd_dom_sf"/>
</dbReference>
<dbReference type="RefSeq" id="WP_002733546.1">
    <property type="nucleotide sequence ID" value="NZ_CP012029.1"/>
</dbReference>
<dbReference type="EMBL" id="CP012029">
    <property type="protein sequence ID" value="ALO25994.1"/>
    <property type="molecule type" value="Genomic_DNA"/>
</dbReference>
<dbReference type="InterPro" id="IPR050177">
    <property type="entry name" value="Lipid_A_modif_metabolic_enz"/>
</dbReference>
<proteinExistence type="predicted"/>
<reference evidence="2 3" key="1">
    <citation type="journal article" date="2015" name="PLoS Negl. Trop. Dis.">
        <title>Distribution of Plasmids in Distinct Leptospira Pathogenic Species.</title>
        <authorList>
            <person name="Wang Y."/>
            <person name="Zhuang X."/>
            <person name="Zhong Y."/>
            <person name="Zhang C."/>
            <person name="Zhang Y."/>
            <person name="Zeng L."/>
            <person name="Zhu Y."/>
            <person name="He P."/>
            <person name="Dong K."/>
            <person name="Pal U."/>
            <person name="Guo X."/>
            <person name="Qin J."/>
        </authorList>
    </citation>
    <scope>NUCLEOTIDE SEQUENCE [LARGE SCALE GENOMIC DNA]</scope>
    <source>
        <strain evidence="2 3">56604</strain>
    </source>
</reference>
<keyword evidence="2" id="KW-0413">Isomerase</keyword>
<dbReference type="PANTHER" id="PTHR43245">
    <property type="entry name" value="BIFUNCTIONAL POLYMYXIN RESISTANCE PROTEIN ARNA"/>
    <property type="match status" value="1"/>
</dbReference>
<dbReference type="CDD" id="cd08946">
    <property type="entry name" value="SDR_e"/>
    <property type="match status" value="1"/>
</dbReference>
<dbReference type="PANTHER" id="PTHR43245:SF23">
    <property type="entry name" value="NAD(P)-BINDING DOMAIN-CONTAINING PROTEIN"/>
    <property type="match status" value="1"/>
</dbReference>
<dbReference type="PATRIC" id="fig|280505.15.peg.1673"/>
<evidence type="ECO:0000259" key="1">
    <source>
        <dbReference type="Pfam" id="PF01370"/>
    </source>
</evidence>
<name>A0A0E3B1X6_LEPBO</name>
<sequence length="317" mass="35536">MTRKRILVTGSSGFLGGRIAKYFGTLNEFELILGTTKNFQLPNYIRSGKVILIDWNSQNSLESVCENVEYVIHCAGINAQDAAKDPQKAFEFNGHVTGRLMDAAIKNGSFKFIYISTAHVYGNPLIGNISENSPLTNQHPYAMSNLAGEREVSDRNALGGIFGINIRLSNAFGAPVDPNVNCWMLLVNELCKQAVITQKMVLRTSGVQRRDFISIQDVCLAVHHLLRIQSEHKDDIYNVGGGMSLTVWEMANLVRERCKQVLDFLPELERIEPEKNEVPADFNYDTTKLLSTGFRHSDTFTSEIDDLLIFCKLHFKG</sequence>
<dbReference type="SUPFAM" id="SSF51735">
    <property type="entry name" value="NAD(P)-binding Rossmann-fold domains"/>
    <property type="match status" value="1"/>
</dbReference>
<gene>
    <name evidence="2" type="ORF">LBBP_01707</name>
</gene>